<dbReference type="InterPro" id="IPR003789">
    <property type="entry name" value="Asn/Gln_tRNA_amidoTrase-B-like"/>
</dbReference>
<dbReference type="GO" id="GO:0016884">
    <property type="term" value="F:carbon-nitrogen ligase activity, with glutamine as amido-N-donor"/>
    <property type="evidence" value="ECO:0007669"/>
    <property type="project" value="InterPro"/>
</dbReference>
<dbReference type="AlphaFoldDB" id="A0A8J3ES22"/>
<dbReference type="Gene3D" id="1.10.1510.10">
    <property type="entry name" value="Uncharacterised protein YqeY/AIM41 PF09424, N-terminal domain"/>
    <property type="match status" value="1"/>
</dbReference>
<sequence>MLCEQINLALKTSMKERAPKVRIGTLRLINAALKDRDIAARSEDRCGGLTDEEVLGILTKMVKQREDAAQTYEDAGRIELAEQERAEIEVIREFLPRQLTESEIDTAVEEVIQELDAEGLKDMGKCMGALKSKYAGSMDFGTAGGKLKKHLAN</sequence>
<protein>
    <submittedName>
        <fullName evidence="1">Aspartyl-tRNA amidotransferase subunit B</fullName>
    </submittedName>
    <submittedName>
        <fullName evidence="2">GatB/YqeY domain-containing protein</fullName>
    </submittedName>
</protein>
<name>A0A8J3ES22_9PROT</name>
<dbReference type="Pfam" id="PF09424">
    <property type="entry name" value="YqeY"/>
    <property type="match status" value="1"/>
</dbReference>
<reference evidence="1" key="1">
    <citation type="journal article" date="2014" name="Int. J. Syst. Evol. Microbiol.">
        <title>Complete genome sequence of Corynebacterium casei LMG S-19264T (=DSM 44701T), isolated from a smear-ripened cheese.</title>
        <authorList>
            <consortium name="US DOE Joint Genome Institute (JGI-PGF)"/>
            <person name="Walter F."/>
            <person name="Albersmeier A."/>
            <person name="Kalinowski J."/>
            <person name="Ruckert C."/>
        </authorList>
    </citation>
    <scope>NUCLEOTIDE SEQUENCE</scope>
    <source>
        <strain evidence="1">CGMCC 1.14984</strain>
    </source>
</reference>
<dbReference type="InterPro" id="IPR042184">
    <property type="entry name" value="YqeY/Aim41_N"/>
</dbReference>
<organism evidence="1 3">
    <name type="scientific">Aquisalinus luteolus</name>
    <dbReference type="NCBI Taxonomy" id="1566827"/>
    <lineage>
        <taxon>Bacteria</taxon>
        <taxon>Pseudomonadati</taxon>
        <taxon>Pseudomonadota</taxon>
        <taxon>Alphaproteobacteria</taxon>
        <taxon>Parvularculales</taxon>
        <taxon>Parvularculaceae</taxon>
        <taxon>Aquisalinus</taxon>
    </lineage>
</organism>
<dbReference type="SUPFAM" id="SSF89095">
    <property type="entry name" value="GatB/YqeY motif"/>
    <property type="match status" value="1"/>
</dbReference>
<accession>A0A8J3ES22</accession>
<comment type="caution">
    <text evidence="1">The sequence shown here is derived from an EMBL/GenBank/DDBJ whole genome shotgun (WGS) entry which is preliminary data.</text>
</comment>
<reference evidence="2 4" key="2">
    <citation type="submission" date="2020-02" db="EMBL/GenBank/DDBJ databases">
        <title>Genome sequence of Parvularcula flava strain NH6-79.</title>
        <authorList>
            <person name="Abdul Karim M.H."/>
            <person name="Lam M.Q."/>
            <person name="Chen S.J."/>
            <person name="Yahya A."/>
            <person name="Shahir S."/>
            <person name="Shamsir M.S."/>
            <person name="Chong C.S."/>
        </authorList>
    </citation>
    <scope>NUCLEOTIDE SEQUENCE [LARGE SCALE GENOMIC DNA]</scope>
    <source>
        <strain evidence="2 4">NH6-79</strain>
    </source>
</reference>
<dbReference type="Proteomes" id="UP000621856">
    <property type="component" value="Unassembled WGS sequence"/>
</dbReference>
<reference evidence="1" key="3">
    <citation type="submission" date="2020-09" db="EMBL/GenBank/DDBJ databases">
        <authorList>
            <person name="Sun Q."/>
            <person name="Zhou Y."/>
        </authorList>
    </citation>
    <scope>NUCLEOTIDE SEQUENCE</scope>
    <source>
        <strain evidence="1">CGMCC 1.14984</strain>
    </source>
</reference>
<dbReference type="RefSeq" id="WP_155141130.1">
    <property type="nucleotide sequence ID" value="NZ_BMGZ01000002.1"/>
</dbReference>
<dbReference type="Gene3D" id="1.10.10.410">
    <property type="match status" value="1"/>
</dbReference>
<dbReference type="Proteomes" id="UP000818603">
    <property type="component" value="Unassembled WGS sequence"/>
</dbReference>
<evidence type="ECO:0000313" key="1">
    <source>
        <dbReference type="EMBL" id="GGH99615.1"/>
    </source>
</evidence>
<dbReference type="EMBL" id="VCJR02000002">
    <property type="protein sequence ID" value="NHK28820.1"/>
    <property type="molecule type" value="Genomic_DNA"/>
</dbReference>
<evidence type="ECO:0000313" key="4">
    <source>
        <dbReference type="Proteomes" id="UP000818603"/>
    </source>
</evidence>
<dbReference type="PANTHER" id="PTHR28055:SF1">
    <property type="entry name" value="ALTERED INHERITANCE OF MITOCHONDRIA PROTEIN 41, MITOCHONDRIAL"/>
    <property type="match status" value="1"/>
</dbReference>
<proteinExistence type="predicted"/>
<keyword evidence="4" id="KW-1185">Reference proteome</keyword>
<dbReference type="InterPro" id="IPR023168">
    <property type="entry name" value="GatB_Yqey_C_2"/>
</dbReference>
<evidence type="ECO:0000313" key="3">
    <source>
        <dbReference type="Proteomes" id="UP000621856"/>
    </source>
</evidence>
<dbReference type="EMBL" id="BMGZ01000002">
    <property type="protein sequence ID" value="GGH99615.1"/>
    <property type="molecule type" value="Genomic_DNA"/>
</dbReference>
<dbReference type="InterPro" id="IPR019004">
    <property type="entry name" value="YqeY/Aim41"/>
</dbReference>
<evidence type="ECO:0000313" key="2">
    <source>
        <dbReference type="EMBL" id="NHK28820.1"/>
    </source>
</evidence>
<gene>
    <name evidence="2" type="ORF">FF098_012940</name>
    <name evidence="1" type="ORF">GCM10011355_25990</name>
</gene>
<dbReference type="PANTHER" id="PTHR28055">
    <property type="entry name" value="ALTERED INHERITANCE OF MITOCHONDRIA PROTEIN 41, MITOCHONDRIAL"/>
    <property type="match status" value="1"/>
</dbReference>